<accession>A0A8C4NAC3</accession>
<feature type="compositionally biased region" description="Polar residues" evidence="1">
    <location>
        <begin position="28"/>
        <end position="38"/>
    </location>
</feature>
<feature type="region of interest" description="Disordered" evidence="1">
    <location>
        <begin position="63"/>
        <end position="95"/>
    </location>
</feature>
<feature type="region of interest" description="Disordered" evidence="1">
    <location>
        <begin position="1"/>
        <end position="44"/>
    </location>
</feature>
<proteinExistence type="predicted"/>
<evidence type="ECO:0000313" key="2">
    <source>
        <dbReference type="Ensembl" id="ENSEBUP00000004768.1"/>
    </source>
</evidence>
<feature type="compositionally biased region" description="Basic and acidic residues" evidence="1">
    <location>
        <begin position="72"/>
        <end position="83"/>
    </location>
</feature>
<organism evidence="2 3">
    <name type="scientific">Eptatretus burgeri</name>
    <name type="common">Inshore hagfish</name>
    <dbReference type="NCBI Taxonomy" id="7764"/>
    <lineage>
        <taxon>Eukaryota</taxon>
        <taxon>Metazoa</taxon>
        <taxon>Chordata</taxon>
        <taxon>Craniata</taxon>
        <taxon>Vertebrata</taxon>
        <taxon>Cyclostomata</taxon>
        <taxon>Myxini</taxon>
        <taxon>Myxiniformes</taxon>
        <taxon>Myxinidae</taxon>
        <taxon>Eptatretinae</taxon>
        <taxon>Eptatretus</taxon>
    </lineage>
</organism>
<sequence>MSHRSANTRPSKRQPQRWHDWQAREQENFGNQSTTGELSQLWRRRDGARTKGEFRLLGKGFTEINGGTGETTAERRTSRHEVKANNGGYEGYSISHYSNRASVPKDTRKSHERGTYTEEVRLNHLLRRAAREDDRECRLATIKLLCDFVQQADNSQVNGKNVEFFSVLASAITEKRSVHLCVAN</sequence>
<feature type="compositionally biased region" description="Basic and acidic residues" evidence="1">
    <location>
        <begin position="17"/>
        <end position="27"/>
    </location>
</feature>
<evidence type="ECO:0000313" key="3">
    <source>
        <dbReference type="Proteomes" id="UP000694388"/>
    </source>
</evidence>
<dbReference type="AlphaFoldDB" id="A0A8C4NAC3"/>
<name>A0A8C4NAC3_EPTBU</name>
<evidence type="ECO:0000256" key="1">
    <source>
        <dbReference type="SAM" id="MobiDB-lite"/>
    </source>
</evidence>
<protein>
    <submittedName>
        <fullName evidence="2">Uncharacterized protein</fullName>
    </submittedName>
</protein>
<keyword evidence="3" id="KW-1185">Reference proteome</keyword>
<reference evidence="2" key="2">
    <citation type="submission" date="2025-09" db="UniProtKB">
        <authorList>
            <consortium name="Ensembl"/>
        </authorList>
    </citation>
    <scope>IDENTIFICATION</scope>
</reference>
<dbReference type="Ensembl" id="ENSEBUT00000005206.1">
    <property type="protein sequence ID" value="ENSEBUP00000004768.1"/>
    <property type="gene ID" value="ENSEBUG00000003322.1"/>
</dbReference>
<dbReference type="Proteomes" id="UP000694388">
    <property type="component" value="Unplaced"/>
</dbReference>
<reference evidence="2" key="1">
    <citation type="submission" date="2025-08" db="UniProtKB">
        <authorList>
            <consortium name="Ensembl"/>
        </authorList>
    </citation>
    <scope>IDENTIFICATION</scope>
</reference>
<dbReference type="OMA" id="REDDREC"/>